<keyword evidence="1" id="KW-1133">Transmembrane helix</keyword>
<keyword evidence="2" id="KW-1185">Reference proteome</keyword>
<protein>
    <submittedName>
        <fullName evidence="3">Secreted protein</fullName>
    </submittedName>
</protein>
<name>A0A1I7YH82_9BILA</name>
<evidence type="ECO:0000313" key="2">
    <source>
        <dbReference type="Proteomes" id="UP000095287"/>
    </source>
</evidence>
<feature type="transmembrane region" description="Helical" evidence="1">
    <location>
        <begin position="15"/>
        <end position="35"/>
    </location>
</feature>
<dbReference type="Proteomes" id="UP000095287">
    <property type="component" value="Unplaced"/>
</dbReference>
<keyword evidence="1" id="KW-0812">Transmembrane</keyword>
<evidence type="ECO:0000313" key="3">
    <source>
        <dbReference type="WBParaSite" id="L893_g16315.t1"/>
    </source>
</evidence>
<sequence>MPCLLRLPVTSPLKVSFFLFSASLLVFELLSGRLASSGVTSRRTLWIPVTLSWSLPIKSKVLRELTQFLVTLPNSHI</sequence>
<organism evidence="2 3">
    <name type="scientific">Steinernema glaseri</name>
    <dbReference type="NCBI Taxonomy" id="37863"/>
    <lineage>
        <taxon>Eukaryota</taxon>
        <taxon>Metazoa</taxon>
        <taxon>Ecdysozoa</taxon>
        <taxon>Nematoda</taxon>
        <taxon>Chromadorea</taxon>
        <taxon>Rhabditida</taxon>
        <taxon>Tylenchina</taxon>
        <taxon>Panagrolaimomorpha</taxon>
        <taxon>Strongyloidoidea</taxon>
        <taxon>Steinernematidae</taxon>
        <taxon>Steinernema</taxon>
    </lineage>
</organism>
<proteinExistence type="predicted"/>
<dbReference type="WBParaSite" id="L893_g16315.t1">
    <property type="protein sequence ID" value="L893_g16315.t1"/>
    <property type="gene ID" value="L893_g16315"/>
</dbReference>
<keyword evidence="1" id="KW-0472">Membrane</keyword>
<evidence type="ECO:0000256" key="1">
    <source>
        <dbReference type="SAM" id="Phobius"/>
    </source>
</evidence>
<accession>A0A1I7YH82</accession>
<dbReference type="AlphaFoldDB" id="A0A1I7YH82"/>
<reference evidence="3" key="1">
    <citation type="submission" date="2016-11" db="UniProtKB">
        <authorList>
            <consortium name="WormBaseParasite"/>
        </authorList>
    </citation>
    <scope>IDENTIFICATION</scope>
</reference>